<evidence type="ECO:0000313" key="2">
    <source>
        <dbReference type="EMBL" id="MDR6943737.1"/>
    </source>
</evidence>
<evidence type="ECO:0000256" key="1">
    <source>
        <dbReference type="SAM" id="Phobius"/>
    </source>
</evidence>
<protein>
    <submittedName>
        <fullName evidence="2">Uncharacterized protein</fullName>
    </submittedName>
</protein>
<proteinExistence type="predicted"/>
<comment type="caution">
    <text evidence="2">The sequence shown here is derived from an EMBL/GenBank/DDBJ whole genome shotgun (WGS) entry which is preliminary data.</text>
</comment>
<keyword evidence="1" id="KW-0472">Membrane</keyword>
<keyword evidence="1" id="KW-0812">Transmembrane</keyword>
<keyword evidence="1" id="KW-1133">Transmembrane helix</keyword>
<organism evidence="2 3">
    <name type="scientific">Mucilaginibacter pocheonensis</name>
    <dbReference type="NCBI Taxonomy" id="398050"/>
    <lineage>
        <taxon>Bacteria</taxon>
        <taxon>Pseudomonadati</taxon>
        <taxon>Bacteroidota</taxon>
        <taxon>Sphingobacteriia</taxon>
        <taxon>Sphingobacteriales</taxon>
        <taxon>Sphingobacteriaceae</taxon>
        <taxon>Mucilaginibacter</taxon>
    </lineage>
</organism>
<evidence type="ECO:0000313" key="3">
    <source>
        <dbReference type="Proteomes" id="UP001247620"/>
    </source>
</evidence>
<dbReference type="Proteomes" id="UP001247620">
    <property type="component" value="Unassembled WGS sequence"/>
</dbReference>
<sequence length="35" mass="4014">MEFLIYAITRSVMTACIAVIAYVVVEDKFSKYPLK</sequence>
<feature type="transmembrane region" description="Helical" evidence="1">
    <location>
        <begin position="6"/>
        <end position="25"/>
    </location>
</feature>
<keyword evidence="3" id="KW-1185">Reference proteome</keyword>
<accession>A0ABU1TEB3</accession>
<reference evidence="2 3" key="1">
    <citation type="submission" date="2023-07" db="EMBL/GenBank/DDBJ databases">
        <title>Sorghum-associated microbial communities from plants grown in Nebraska, USA.</title>
        <authorList>
            <person name="Schachtman D."/>
        </authorList>
    </citation>
    <scope>NUCLEOTIDE SEQUENCE [LARGE SCALE GENOMIC DNA]</scope>
    <source>
        <strain evidence="2 3">3262</strain>
    </source>
</reference>
<name>A0ABU1TEB3_9SPHI</name>
<gene>
    <name evidence="2" type="ORF">J2W55_003590</name>
</gene>
<dbReference type="EMBL" id="JAVDUU010000003">
    <property type="protein sequence ID" value="MDR6943737.1"/>
    <property type="molecule type" value="Genomic_DNA"/>
</dbReference>